<reference evidence="1" key="1">
    <citation type="submission" date="2014-09" db="EMBL/GenBank/DDBJ databases">
        <authorList>
            <person name="Magalhaes I.L.F."/>
            <person name="Oliveira U."/>
            <person name="Santos F.R."/>
            <person name="Vidigal T.H.D.A."/>
            <person name="Brescovit A.D."/>
            <person name="Santos A.J."/>
        </authorList>
    </citation>
    <scope>NUCLEOTIDE SEQUENCE</scope>
    <source>
        <tissue evidence="1">Shoot tissue taken approximately 20 cm above the soil surface</tissue>
    </source>
</reference>
<dbReference type="EMBL" id="GBRH01241746">
    <property type="protein sequence ID" value="JAD56149.1"/>
    <property type="molecule type" value="Transcribed_RNA"/>
</dbReference>
<evidence type="ECO:0000313" key="1">
    <source>
        <dbReference type="EMBL" id="JAD56149.1"/>
    </source>
</evidence>
<sequence>MARAAVSSHACQQDLASKTCCACMQHSKVMAPVLSC</sequence>
<reference evidence="1" key="2">
    <citation type="journal article" date="2015" name="Data Brief">
        <title>Shoot transcriptome of the giant reed, Arundo donax.</title>
        <authorList>
            <person name="Barrero R.A."/>
            <person name="Guerrero F.D."/>
            <person name="Moolhuijzen P."/>
            <person name="Goolsby J.A."/>
            <person name="Tidwell J."/>
            <person name="Bellgard S.E."/>
            <person name="Bellgard M.I."/>
        </authorList>
    </citation>
    <scope>NUCLEOTIDE SEQUENCE</scope>
    <source>
        <tissue evidence="1">Shoot tissue taken approximately 20 cm above the soil surface</tissue>
    </source>
</reference>
<name>A0A0A9AWR4_ARUDO</name>
<dbReference type="AlphaFoldDB" id="A0A0A9AWR4"/>
<organism evidence="1">
    <name type="scientific">Arundo donax</name>
    <name type="common">Giant reed</name>
    <name type="synonym">Donax arundinaceus</name>
    <dbReference type="NCBI Taxonomy" id="35708"/>
    <lineage>
        <taxon>Eukaryota</taxon>
        <taxon>Viridiplantae</taxon>
        <taxon>Streptophyta</taxon>
        <taxon>Embryophyta</taxon>
        <taxon>Tracheophyta</taxon>
        <taxon>Spermatophyta</taxon>
        <taxon>Magnoliopsida</taxon>
        <taxon>Liliopsida</taxon>
        <taxon>Poales</taxon>
        <taxon>Poaceae</taxon>
        <taxon>PACMAD clade</taxon>
        <taxon>Arundinoideae</taxon>
        <taxon>Arundineae</taxon>
        <taxon>Arundo</taxon>
    </lineage>
</organism>
<protein>
    <submittedName>
        <fullName evidence="1">Uncharacterized protein</fullName>
    </submittedName>
</protein>
<accession>A0A0A9AWR4</accession>
<proteinExistence type="predicted"/>